<evidence type="ECO:0000256" key="2">
    <source>
        <dbReference type="SAM" id="SignalP"/>
    </source>
</evidence>
<comment type="similarity">
    <text evidence="1">Belongs to the menorin family.</text>
</comment>
<dbReference type="Proteomes" id="UP000183832">
    <property type="component" value="Unassembled WGS sequence"/>
</dbReference>
<evidence type="ECO:0000256" key="1">
    <source>
        <dbReference type="ARBA" id="ARBA00044953"/>
    </source>
</evidence>
<dbReference type="AlphaFoldDB" id="A0A1J1HUD9"/>
<feature type="signal peptide" evidence="2">
    <location>
        <begin position="1"/>
        <end position="23"/>
    </location>
</feature>
<name>A0A1J1HUD9_9DIPT</name>
<proteinExistence type="inferred from homology"/>
<keyword evidence="5" id="KW-1185">Reference proteome</keyword>
<evidence type="ECO:0000259" key="3">
    <source>
        <dbReference type="Pfam" id="PF10223"/>
    </source>
</evidence>
<evidence type="ECO:0000313" key="5">
    <source>
        <dbReference type="Proteomes" id="UP000183832"/>
    </source>
</evidence>
<dbReference type="EMBL" id="CVRI01000021">
    <property type="protein sequence ID" value="CRK91687.1"/>
    <property type="molecule type" value="Genomic_DNA"/>
</dbReference>
<sequence>MAQKFSILSFLLIHLILLCSCSGDEMETTLTNLTSISWSHRTNSQSLLDEVLKSDINMIEADIVYGVLNNDSSEEMQPIMGHPPETTSDISLRSFLNQVLDYNKNKDISEKKGVKLDFKSTTVYKSSLPLLMELWDTMDYPVWINADIYPGPWNNTSTIPVDAQEFFDGAKKLKNAVLSPGWTTAWGYNYTDGHYTQEQVDAMINVIKENNITNQITFPVRAGIASQSVTELDHLYRSLNMTNAITFTLWSSVNDSVNVEKLRDMIFHFGVDKVYIDIPEELFNQLNLDNERNSSRLLKPLMLLSLIYLFVLIF</sequence>
<protein>
    <submittedName>
        <fullName evidence="4">CLUMA_CG005334, isoform B</fullName>
    </submittedName>
</protein>
<dbReference type="STRING" id="568069.A0A1J1HUD9"/>
<accession>A0A1J1HUD9</accession>
<dbReference type="GO" id="GO:0005615">
    <property type="term" value="C:extracellular space"/>
    <property type="evidence" value="ECO:0007669"/>
    <property type="project" value="TreeGrafter"/>
</dbReference>
<gene>
    <name evidence="4" type="primary">putative Protein FAM151B</name>
    <name evidence="4" type="ORF">CLUMA_CG005334</name>
</gene>
<evidence type="ECO:0000313" key="4">
    <source>
        <dbReference type="EMBL" id="CRK91687.1"/>
    </source>
</evidence>
<organism evidence="4 5">
    <name type="scientific">Clunio marinus</name>
    <dbReference type="NCBI Taxonomy" id="568069"/>
    <lineage>
        <taxon>Eukaryota</taxon>
        <taxon>Metazoa</taxon>
        <taxon>Ecdysozoa</taxon>
        <taxon>Arthropoda</taxon>
        <taxon>Hexapoda</taxon>
        <taxon>Insecta</taxon>
        <taxon>Pterygota</taxon>
        <taxon>Neoptera</taxon>
        <taxon>Endopterygota</taxon>
        <taxon>Diptera</taxon>
        <taxon>Nematocera</taxon>
        <taxon>Chironomoidea</taxon>
        <taxon>Chironomidae</taxon>
        <taxon>Clunio</taxon>
    </lineage>
</organism>
<dbReference type="Pfam" id="PF10223">
    <property type="entry name" value="Menorin_N"/>
    <property type="match status" value="1"/>
</dbReference>
<dbReference type="OrthoDB" id="413402at2759"/>
<dbReference type="PANTHER" id="PTHR21184:SF6">
    <property type="entry name" value="CONSERVED PLASMA MEMBRANE PROTEIN"/>
    <property type="match status" value="1"/>
</dbReference>
<keyword evidence="2" id="KW-0732">Signal</keyword>
<feature type="domain" description="Menorin-like" evidence="3">
    <location>
        <begin position="32"/>
        <end position="282"/>
    </location>
</feature>
<feature type="chain" id="PRO_5013312144" evidence="2">
    <location>
        <begin position="24"/>
        <end position="314"/>
    </location>
</feature>
<dbReference type="PROSITE" id="PS51257">
    <property type="entry name" value="PROKAR_LIPOPROTEIN"/>
    <property type="match status" value="1"/>
</dbReference>
<reference evidence="4 5" key="1">
    <citation type="submission" date="2015-04" db="EMBL/GenBank/DDBJ databases">
        <authorList>
            <person name="Syromyatnikov M.Y."/>
            <person name="Popov V.N."/>
        </authorList>
    </citation>
    <scope>NUCLEOTIDE SEQUENCE [LARGE SCALE GENOMIC DNA]</scope>
</reference>
<dbReference type="InterPro" id="IPR019356">
    <property type="entry name" value="Menorin_dom"/>
</dbReference>
<dbReference type="PANTHER" id="PTHR21184">
    <property type="entry name" value="MENORIN (DENDRITIC BRANCHING PROTEIN)"/>
    <property type="match status" value="1"/>
</dbReference>